<dbReference type="PANTHER" id="PTHR33746">
    <property type="entry name" value="RUBRERYTHRIN"/>
    <property type="match status" value="1"/>
</dbReference>
<proteinExistence type="predicted"/>
<organism evidence="6 7">
    <name type="scientific">Thermosediminibacter litoriperuensis</name>
    <dbReference type="NCBI Taxonomy" id="291989"/>
    <lineage>
        <taxon>Bacteria</taxon>
        <taxon>Bacillati</taxon>
        <taxon>Bacillota</taxon>
        <taxon>Clostridia</taxon>
        <taxon>Thermosediminibacterales</taxon>
        <taxon>Thermosediminibacteraceae</taxon>
        <taxon>Thermosediminibacter</taxon>
    </lineage>
</organism>
<dbReference type="InterPro" id="IPR009040">
    <property type="entry name" value="Ferritin-like_diiron"/>
</dbReference>
<dbReference type="AlphaFoldDB" id="A0A5S5ANB5"/>
<dbReference type="InterPro" id="IPR003251">
    <property type="entry name" value="Rr_diiron-bd_dom"/>
</dbReference>
<keyword evidence="2" id="KW-0813">Transport</keyword>
<dbReference type="OrthoDB" id="9799749at2"/>
<evidence type="ECO:0000256" key="3">
    <source>
        <dbReference type="ARBA" id="ARBA00022982"/>
    </source>
</evidence>
<dbReference type="GO" id="GO:0016491">
    <property type="term" value="F:oxidoreductase activity"/>
    <property type="evidence" value="ECO:0007669"/>
    <property type="project" value="InterPro"/>
</dbReference>
<accession>A0A5S5ANB5</accession>
<dbReference type="Proteomes" id="UP000322294">
    <property type="component" value="Unassembled WGS sequence"/>
</dbReference>
<dbReference type="GO" id="GO:0005506">
    <property type="term" value="F:iron ion binding"/>
    <property type="evidence" value="ECO:0007669"/>
    <property type="project" value="InterPro"/>
</dbReference>
<dbReference type="PROSITE" id="PS50905">
    <property type="entry name" value="FERRITIN_LIKE"/>
    <property type="match status" value="1"/>
</dbReference>
<evidence type="ECO:0000259" key="4">
    <source>
        <dbReference type="PROSITE" id="PS50903"/>
    </source>
</evidence>
<dbReference type="Pfam" id="PF02915">
    <property type="entry name" value="Rubrerythrin"/>
    <property type="match status" value="1"/>
</dbReference>
<dbReference type="RefSeq" id="WP_148867592.1">
    <property type="nucleotide sequence ID" value="NZ_VNHO01000022.1"/>
</dbReference>
<evidence type="ECO:0000313" key="6">
    <source>
        <dbReference type="EMBL" id="TYP51586.1"/>
    </source>
</evidence>
<dbReference type="SUPFAM" id="SSF57802">
    <property type="entry name" value="Rubredoxin-like"/>
    <property type="match status" value="1"/>
</dbReference>
<reference evidence="6 7" key="1">
    <citation type="submission" date="2019-07" db="EMBL/GenBank/DDBJ databases">
        <title>Genomic Encyclopedia of Type Strains, Phase I: the one thousand microbial genomes (KMG-I) project.</title>
        <authorList>
            <person name="Kyrpides N."/>
        </authorList>
    </citation>
    <scope>NUCLEOTIDE SEQUENCE [LARGE SCALE GENOMIC DNA]</scope>
    <source>
        <strain evidence="6 7">DSM 16647</strain>
    </source>
</reference>
<protein>
    <submittedName>
        <fullName evidence="6">Rubrerythrin</fullName>
    </submittedName>
</protein>
<evidence type="ECO:0000259" key="5">
    <source>
        <dbReference type="PROSITE" id="PS50905"/>
    </source>
</evidence>
<dbReference type="PROSITE" id="PS50903">
    <property type="entry name" value="RUBREDOXIN_LIKE"/>
    <property type="match status" value="1"/>
</dbReference>
<dbReference type="InterPro" id="IPR048574">
    <property type="entry name" value="RUBY_RBDX"/>
</dbReference>
<gene>
    <name evidence="6" type="ORF">LZ11_01876</name>
</gene>
<keyword evidence="3" id="KW-0249">Electron transport</keyword>
<keyword evidence="7" id="KW-1185">Reference proteome</keyword>
<comment type="cofactor">
    <cofactor evidence="1">
        <name>Fe(3+)</name>
        <dbReference type="ChEBI" id="CHEBI:29034"/>
    </cofactor>
</comment>
<dbReference type="Gene3D" id="2.20.28.10">
    <property type="match status" value="1"/>
</dbReference>
<dbReference type="InterPro" id="IPR024934">
    <property type="entry name" value="Rubredoxin-like_dom"/>
</dbReference>
<dbReference type="EMBL" id="VNHO01000022">
    <property type="protein sequence ID" value="TYP51586.1"/>
    <property type="molecule type" value="Genomic_DNA"/>
</dbReference>
<dbReference type="InterPro" id="IPR009078">
    <property type="entry name" value="Ferritin-like_SF"/>
</dbReference>
<evidence type="ECO:0000256" key="2">
    <source>
        <dbReference type="ARBA" id="ARBA00022448"/>
    </source>
</evidence>
<evidence type="ECO:0000256" key="1">
    <source>
        <dbReference type="ARBA" id="ARBA00001965"/>
    </source>
</evidence>
<feature type="domain" description="Ferritin-like diiron" evidence="5">
    <location>
        <begin position="2"/>
        <end position="146"/>
    </location>
</feature>
<sequence>MPVKNARTADFLRSAYGGESMAHMRYLLWGEIAEKEGFKNIARLFEAISYAERVHASNHFHEIGGETSDATVAAGGVFGVGKTVDNLQGAINGELHEVEQMYPVYLNTARFQNETGAERSFHFALEAEKIHAKLFKDAQNAAKQGKDIELKAVYICPVCGHTVLDEAPDKCPICGASKEMFKAF</sequence>
<feature type="domain" description="Rubredoxin-like" evidence="4">
    <location>
        <begin position="151"/>
        <end position="184"/>
    </location>
</feature>
<dbReference type="CDD" id="cd01041">
    <property type="entry name" value="Rubrerythrin"/>
    <property type="match status" value="1"/>
</dbReference>
<evidence type="ECO:0000313" key="7">
    <source>
        <dbReference type="Proteomes" id="UP000322294"/>
    </source>
</evidence>
<comment type="caution">
    <text evidence="6">The sequence shown here is derived from an EMBL/GenBank/DDBJ whole genome shotgun (WGS) entry which is preliminary data.</text>
</comment>
<dbReference type="CDD" id="cd00729">
    <property type="entry name" value="rubredoxin_SM"/>
    <property type="match status" value="1"/>
</dbReference>
<dbReference type="Gene3D" id="1.20.1260.10">
    <property type="match status" value="1"/>
</dbReference>
<dbReference type="Pfam" id="PF21349">
    <property type="entry name" value="RUBY_RBDX"/>
    <property type="match status" value="1"/>
</dbReference>
<dbReference type="InterPro" id="IPR052753">
    <property type="entry name" value="Rbr2/Nigerythrin"/>
</dbReference>
<name>A0A5S5ANB5_9FIRM</name>
<dbReference type="PANTHER" id="PTHR33746:SF4">
    <property type="entry name" value="RUBRERYTHRIN"/>
    <property type="match status" value="1"/>
</dbReference>
<dbReference type="SUPFAM" id="SSF47240">
    <property type="entry name" value="Ferritin-like"/>
    <property type="match status" value="1"/>
</dbReference>
<dbReference type="InterPro" id="IPR012347">
    <property type="entry name" value="Ferritin-like"/>
</dbReference>